<name>A0A5F1YGR5_9LEPT</name>
<dbReference type="AlphaFoldDB" id="A0A5F1YGR5"/>
<dbReference type="Gene3D" id="2.60.40.10">
    <property type="entry name" value="Immunoglobulins"/>
    <property type="match status" value="2"/>
</dbReference>
<reference evidence="3" key="1">
    <citation type="journal article" date="2019" name="PLoS Negl. Trop. Dis.">
        <title>Revisiting the worldwide diversity of Leptospira species in the environment.</title>
        <authorList>
            <person name="Vincent A.T."/>
            <person name="Schiettekatte O."/>
            <person name="Bourhy P."/>
            <person name="Veyrier F.J."/>
            <person name="Picardeau M."/>
        </authorList>
    </citation>
    <scope>NUCLEOTIDE SEQUENCE [LARGE SCALE GENOMIC DNA]</scope>
    <source>
        <strain evidence="3">201800299</strain>
    </source>
</reference>
<evidence type="ECO:0000259" key="2">
    <source>
        <dbReference type="Pfam" id="PF07705"/>
    </source>
</evidence>
<feature type="domain" description="CARDB" evidence="2">
    <location>
        <begin position="238"/>
        <end position="339"/>
    </location>
</feature>
<dbReference type="RefSeq" id="WP_135595653.1">
    <property type="nucleotide sequence ID" value="NZ_RQEZ01000039.1"/>
</dbReference>
<evidence type="ECO:0000313" key="4">
    <source>
        <dbReference type="Proteomes" id="UP000298277"/>
    </source>
</evidence>
<organism evidence="3 4">
    <name type="scientific">Leptospira gomenensis</name>
    <dbReference type="NCBI Taxonomy" id="2484974"/>
    <lineage>
        <taxon>Bacteria</taxon>
        <taxon>Pseudomonadati</taxon>
        <taxon>Spirochaetota</taxon>
        <taxon>Spirochaetia</taxon>
        <taxon>Leptospirales</taxon>
        <taxon>Leptospiraceae</taxon>
        <taxon>Leptospira</taxon>
    </lineage>
</organism>
<evidence type="ECO:0000256" key="1">
    <source>
        <dbReference type="SAM" id="MobiDB-lite"/>
    </source>
</evidence>
<dbReference type="EMBL" id="RQFA01000063">
    <property type="protein sequence ID" value="TGK31542.1"/>
    <property type="molecule type" value="Genomic_DNA"/>
</dbReference>
<dbReference type="OrthoDB" id="345533at2"/>
<comment type="caution">
    <text evidence="3">The sequence shown here is derived from an EMBL/GenBank/DDBJ whole genome shotgun (WGS) entry which is preliminary data.</text>
</comment>
<evidence type="ECO:0000313" key="3">
    <source>
        <dbReference type="EMBL" id="TGK31542.1"/>
    </source>
</evidence>
<accession>A0A5F1YGR5</accession>
<dbReference type="Proteomes" id="UP000298277">
    <property type="component" value="Unassembled WGS sequence"/>
</dbReference>
<protein>
    <submittedName>
        <fullName evidence="3">Cell adhesion protein</fullName>
    </submittedName>
</protein>
<feature type="region of interest" description="Disordered" evidence="1">
    <location>
        <begin position="49"/>
        <end position="76"/>
    </location>
</feature>
<feature type="domain" description="CARDB" evidence="2">
    <location>
        <begin position="87"/>
        <end position="204"/>
    </location>
</feature>
<gene>
    <name evidence="3" type="ORF">EHQ17_14135</name>
</gene>
<proteinExistence type="predicted"/>
<sequence length="356" mass="38708">MTLDFRTKAKTIFILITLLIFVRCDQNSRSEDATIPLLSLVAKVGNTDGIESQTNTDASDSVPNHSSRPEMISNSEFDPNVLQSEGPDLIPTGITNFFSLPAGTVFQEGVFIMNSGNATASGNSPSQKGYKVDFFLSKNQDGVEAKPIRLGSLFVTKDLAPGHGEFLQERLQIPRDTSAGSYNLCVNVDPEEIISESKEDNNTFCVSLQITNSSNILPDLVIPRASIYPSGMKCRAGKPMLFITAEVKNIGNSASPSSLNVGLLSALDTKGEVWGAGNGVWGNGIGLEAIQPGQTVTVTFPIYYLQRDPSFMEGSHTFDLRVNRGNWIQESDTKNNVYKKSLEITIPDDYCKNHPG</sequence>
<dbReference type="InterPro" id="IPR011635">
    <property type="entry name" value="CARDB"/>
</dbReference>
<keyword evidence="4" id="KW-1185">Reference proteome</keyword>
<dbReference type="InterPro" id="IPR013783">
    <property type="entry name" value="Ig-like_fold"/>
</dbReference>
<dbReference type="Pfam" id="PF07705">
    <property type="entry name" value="CARDB"/>
    <property type="match status" value="2"/>
</dbReference>